<dbReference type="SUPFAM" id="SSF48371">
    <property type="entry name" value="ARM repeat"/>
    <property type="match status" value="1"/>
</dbReference>
<dbReference type="InterPro" id="IPR016024">
    <property type="entry name" value="ARM-type_fold"/>
</dbReference>
<protein>
    <submittedName>
        <fullName evidence="1">Putative ovule protein</fullName>
    </submittedName>
</protein>
<proteinExistence type="predicted"/>
<accession>A0A0V0GUK8</accession>
<dbReference type="InterPro" id="IPR011989">
    <property type="entry name" value="ARM-like"/>
</dbReference>
<dbReference type="AlphaFoldDB" id="A0A0V0GUK8"/>
<reference evidence="1" key="1">
    <citation type="submission" date="2015-12" db="EMBL/GenBank/DDBJ databases">
        <title>Gene expression during late stages of embryo sac development: a critical building block for successful pollen-pistil interactions.</title>
        <authorList>
            <person name="Liu Y."/>
            <person name="Joly V."/>
            <person name="Sabar M."/>
            <person name="Matton D.P."/>
        </authorList>
    </citation>
    <scope>NUCLEOTIDE SEQUENCE</scope>
</reference>
<name>A0A0V0GUK8_SOLCH</name>
<dbReference type="Gene3D" id="1.25.10.10">
    <property type="entry name" value="Leucine-rich Repeat Variant"/>
    <property type="match status" value="1"/>
</dbReference>
<dbReference type="EMBL" id="GEDG01031028">
    <property type="protein sequence ID" value="JAP11613.1"/>
    <property type="molecule type" value="Transcribed_RNA"/>
</dbReference>
<organism evidence="1">
    <name type="scientific">Solanum chacoense</name>
    <name type="common">Chaco potato</name>
    <dbReference type="NCBI Taxonomy" id="4108"/>
    <lineage>
        <taxon>Eukaryota</taxon>
        <taxon>Viridiplantae</taxon>
        <taxon>Streptophyta</taxon>
        <taxon>Embryophyta</taxon>
        <taxon>Tracheophyta</taxon>
        <taxon>Spermatophyta</taxon>
        <taxon>Magnoliopsida</taxon>
        <taxon>eudicotyledons</taxon>
        <taxon>Gunneridae</taxon>
        <taxon>Pentapetalae</taxon>
        <taxon>asterids</taxon>
        <taxon>lamiids</taxon>
        <taxon>Solanales</taxon>
        <taxon>Solanaceae</taxon>
        <taxon>Solanoideae</taxon>
        <taxon>Solaneae</taxon>
        <taxon>Solanum</taxon>
    </lineage>
</organism>
<sequence length="122" mass="13253">MDVIPSVVKLLDSDNLEDQEHAVSLLLSLCSQCVQYCQLVIHTDERVFSDLANIYANGSSNGKAMALKLLSLFDNNGESSVADVDISKVSTVDYTQRKSSSKAPGILRKLFSKQGSVAKSKK</sequence>
<evidence type="ECO:0000313" key="1">
    <source>
        <dbReference type="EMBL" id="JAP11613.1"/>
    </source>
</evidence>